<keyword evidence="4" id="KW-1185">Reference proteome</keyword>
<dbReference type="Gene3D" id="3.10.290.10">
    <property type="entry name" value="RNA-binding S4 domain"/>
    <property type="match status" value="1"/>
</dbReference>
<dbReference type="Pfam" id="PF17774">
    <property type="entry name" value="YlmH_RBD"/>
    <property type="match status" value="1"/>
</dbReference>
<dbReference type="PROSITE" id="PS50889">
    <property type="entry name" value="S4"/>
    <property type="match status" value="1"/>
</dbReference>
<dbReference type="Gene3D" id="3.30.70.330">
    <property type="match status" value="1"/>
</dbReference>
<feature type="domain" description="RNA-binding S4" evidence="2">
    <location>
        <begin position="182"/>
        <end position="239"/>
    </location>
</feature>
<gene>
    <name evidence="3" type="ORF">JOC86_003310</name>
</gene>
<reference evidence="3 4" key="1">
    <citation type="submission" date="2021-01" db="EMBL/GenBank/DDBJ databases">
        <title>Genomic Encyclopedia of Type Strains, Phase IV (KMG-IV): sequencing the most valuable type-strain genomes for metagenomic binning, comparative biology and taxonomic classification.</title>
        <authorList>
            <person name="Goeker M."/>
        </authorList>
    </citation>
    <scope>NUCLEOTIDE SEQUENCE [LARGE SCALE GENOMIC DNA]</scope>
    <source>
        <strain evidence="3 4">DSM 24834</strain>
    </source>
</reference>
<name>A0ABS2NG02_9BACI</name>
<proteinExistence type="predicted"/>
<dbReference type="CDD" id="cd00165">
    <property type="entry name" value="S4"/>
    <property type="match status" value="1"/>
</dbReference>
<evidence type="ECO:0000313" key="4">
    <source>
        <dbReference type="Proteomes" id="UP001646157"/>
    </source>
</evidence>
<dbReference type="Gene3D" id="3.30.1370.160">
    <property type="match status" value="1"/>
</dbReference>
<dbReference type="InterPro" id="IPR048443">
    <property type="entry name" value="RqcP2_N"/>
</dbReference>
<dbReference type="InterPro" id="IPR040591">
    <property type="entry name" value="RqcP2_RBD"/>
</dbReference>
<accession>A0ABS2NG02</accession>
<dbReference type="RefSeq" id="WP_205173937.1">
    <property type="nucleotide sequence ID" value="NZ_JAFBDZ010000003.1"/>
</dbReference>
<dbReference type="SUPFAM" id="SSF55174">
    <property type="entry name" value="Alpha-L RNA-binding motif"/>
    <property type="match status" value="1"/>
</dbReference>
<organism evidence="3 4">
    <name type="scientific">Rossellomorea pakistanensis</name>
    <dbReference type="NCBI Taxonomy" id="992288"/>
    <lineage>
        <taxon>Bacteria</taxon>
        <taxon>Bacillati</taxon>
        <taxon>Bacillota</taxon>
        <taxon>Bacilli</taxon>
        <taxon>Bacillales</taxon>
        <taxon>Bacillaceae</taxon>
        <taxon>Rossellomorea</taxon>
    </lineage>
</organism>
<protein>
    <submittedName>
        <fullName evidence="3">RNA-binding protein YlmH</fullName>
    </submittedName>
</protein>
<dbReference type="InterPro" id="IPR002942">
    <property type="entry name" value="S4_RNA-bd"/>
</dbReference>
<dbReference type="EMBL" id="JAFBDZ010000003">
    <property type="protein sequence ID" value="MBM7586758.1"/>
    <property type="molecule type" value="Genomic_DNA"/>
</dbReference>
<dbReference type="Proteomes" id="UP001646157">
    <property type="component" value="Unassembled WGS sequence"/>
</dbReference>
<evidence type="ECO:0000313" key="3">
    <source>
        <dbReference type="EMBL" id="MBM7586758.1"/>
    </source>
</evidence>
<comment type="caution">
    <text evidence="3">The sequence shown here is derived from an EMBL/GenBank/DDBJ whole genome shotgun (WGS) entry which is preliminary data.</text>
</comment>
<dbReference type="PANTHER" id="PTHR13633">
    <property type="entry name" value="MITOCHONDRIAL TRANSCRIPTION RESCUE FACTOR 1"/>
    <property type="match status" value="1"/>
</dbReference>
<dbReference type="PANTHER" id="PTHR13633:SF3">
    <property type="entry name" value="MITOCHONDRIAL TRANSCRIPTION RESCUE FACTOR 1"/>
    <property type="match status" value="1"/>
</dbReference>
<keyword evidence="1" id="KW-0694">RNA-binding</keyword>
<sequence>MTSIYQHFRSDERDFIDQVLEWRSYVETNYAPKLTDFLDPRQQRILISIIGQHHEVKYSLFPESEQVERKRVLIYPDYYIPLQDDYNVALYKLNYPEKFIRLEHRQILGSILSLGIKREKFGDIILNQPVIQFMVAEEVSHYVQMHLNQIGKNKVSLDRVAFDHLIQSEEKWREKVSTVSSLRLDVIISSIYNISRQKAKDFITGGIVKVNWRNVEQVSFDVEEGDVLSVRGLGRSKLLSIEGRTKKEKWRIIAGLLN</sequence>
<dbReference type="InterPro" id="IPR036986">
    <property type="entry name" value="S4_RNA-bd_sf"/>
</dbReference>
<dbReference type="Pfam" id="PF21278">
    <property type="entry name" value="YlmH_1st"/>
    <property type="match status" value="1"/>
</dbReference>
<dbReference type="Pfam" id="PF01479">
    <property type="entry name" value="S4"/>
    <property type="match status" value="1"/>
</dbReference>
<dbReference type="SMART" id="SM00363">
    <property type="entry name" value="S4"/>
    <property type="match status" value="1"/>
</dbReference>
<evidence type="ECO:0000256" key="1">
    <source>
        <dbReference type="PROSITE-ProRule" id="PRU00182"/>
    </source>
</evidence>
<dbReference type="InterPro" id="IPR012677">
    <property type="entry name" value="Nucleotide-bd_a/b_plait_sf"/>
</dbReference>
<evidence type="ECO:0000259" key="2">
    <source>
        <dbReference type="SMART" id="SM00363"/>
    </source>
</evidence>